<accession>A0ABD7AAZ2</accession>
<proteinExistence type="predicted"/>
<feature type="signal peptide" evidence="1">
    <location>
        <begin position="1"/>
        <end position="19"/>
    </location>
</feature>
<name>A0ABD7AAZ2_9PAST</name>
<reference evidence="2 3" key="1">
    <citation type="submission" date="2020-06" db="EMBL/GenBank/DDBJ databases">
        <title>Mannheimia pernigra sp. nov. isolated from bovine respiratory tract.</title>
        <authorList>
            <person name="Kuhnert P."/>
            <person name="Akarsu-Egger H."/>
        </authorList>
    </citation>
    <scope>NUCLEOTIDE SEQUENCE [LARGE SCALE GENOMIC DNA]</scope>
    <source>
        <strain evidence="2 3">17CN0883</strain>
    </source>
</reference>
<dbReference type="EMBL" id="CP055305">
    <property type="protein sequence ID" value="QLB43124.1"/>
    <property type="molecule type" value="Genomic_DNA"/>
</dbReference>
<organism evidence="2 3">
    <name type="scientific">Mannheimia pernigra</name>
    <dbReference type="NCBI Taxonomy" id="111844"/>
    <lineage>
        <taxon>Bacteria</taxon>
        <taxon>Pseudomonadati</taxon>
        <taxon>Pseudomonadota</taxon>
        <taxon>Gammaproteobacteria</taxon>
        <taxon>Pasteurellales</taxon>
        <taxon>Pasteurellaceae</taxon>
        <taxon>Mannheimia</taxon>
    </lineage>
</organism>
<feature type="chain" id="PRO_5044871965" evidence="1">
    <location>
        <begin position="20"/>
        <end position="114"/>
    </location>
</feature>
<dbReference type="KEGG" id="mpeg:HV560_10055"/>
<dbReference type="Proteomes" id="UP000509784">
    <property type="component" value="Chromosome"/>
</dbReference>
<sequence length="114" mass="12384">MKKYLLPLLVIGMSNAAYAGCYNGEQTAYFVKNGKISKQIVNYDTCGNMNGGFESWGFQNDKQLSIGSEGENAYKVLDGKDVEQVTKPNGVPSSFVCYAPSSNQKEVYCVASGQ</sequence>
<evidence type="ECO:0000256" key="1">
    <source>
        <dbReference type="SAM" id="SignalP"/>
    </source>
</evidence>
<evidence type="ECO:0000313" key="3">
    <source>
        <dbReference type="Proteomes" id="UP000509784"/>
    </source>
</evidence>
<dbReference type="RefSeq" id="WP_176812785.1">
    <property type="nucleotide sequence ID" value="NZ_CP055305.1"/>
</dbReference>
<gene>
    <name evidence="2" type="ORF">HV560_10055</name>
</gene>
<keyword evidence="1" id="KW-0732">Signal</keyword>
<evidence type="ECO:0000313" key="2">
    <source>
        <dbReference type="EMBL" id="QLB43124.1"/>
    </source>
</evidence>
<dbReference type="AlphaFoldDB" id="A0ABD7AAZ2"/>
<protein>
    <submittedName>
        <fullName evidence="2">Uncharacterized protein</fullName>
    </submittedName>
</protein>